<dbReference type="GO" id="GO:0048589">
    <property type="term" value="P:developmental growth"/>
    <property type="evidence" value="ECO:0007669"/>
    <property type="project" value="UniProtKB-ARBA"/>
</dbReference>
<dbReference type="PANTHER" id="PTHR24027">
    <property type="entry name" value="CADHERIN-23"/>
    <property type="match status" value="1"/>
</dbReference>
<evidence type="ECO:0000256" key="4">
    <source>
        <dbReference type="ARBA" id="ARBA00022737"/>
    </source>
</evidence>
<dbReference type="PROSITE" id="PS00232">
    <property type="entry name" value="CADHERIN_1"/>
    <property type="match status" value="2"/>
</dbReference>
<dbReference type="InterPro" id="IPR015919">
    <property type="entry name" value="Cadherin-like_sf"/>
</dbReference>
<evidence type="ECO:0000259" key="12">
    <source>
        <dbReference type="PROSITE" id="PS50268"/>
    </source>
</evidence>
<feature type="domain" description="Cadherin" evidence="12">
    <location>
        <begin position="11"/>
        <end position="43"/>
    </location>
</feature>
<gene>
    <name evidence="13" type="ORF">TTEB3V08_LOCUS3394</name>
</gene>
<dbReference type="FunFam" id="2.60.40.60:FF:000112">
    <property type="entry name" value="neural-cadherin isoform X1"/>
    <property type="match status" value="1"/>
</dbReference>
<dbReference type="SMART" id="SM00112">
    <property type="entry name" value="CA"/>
    <property type="match status" value="5"/>
</dbReference>
<evidence type="ECO:0000256" key="3">
    <source>
        <dbReference type="ARBA" id="ARBA00022692"/>
    </source>
</evidence>
<feature type="domain" description="Cadherin" evidence="12">
    <location>
        <begin position="423"/>
        <end position="527"/>
    </location>
</feature>
<keyword evidence="9" id="KW-1015">Disulfide bond</keyword>
<evidence type="ECO:0000256" key="11">
    <source>
        <dbReference type="PROSITE-ProRule" id="PRU00043"/>
    </source>
</evidence>
<keyword evidence="2" id="KW-0245">EGF-like domain</keyword>
<protein>
    <recommendedName>
        <fullName evidence="12">Cadherin domain-containing protein</fullName>
    </recommendedName>
</protein>
<evidence type="ECO:0000256" key="10">
    <source>
        <dbReference type="ARBA" id="ARBA00023180"/>
    </source>
</evidence>
<dbReference type="GO" id="GO:0007163">
    <property type="term" value="P:establishment or maintenance of cell polarity"/>
    <property type="evidence" value="ECO:0007669"/>
    <property type="project" value="UniProtKB-ARBA"/>
</dbReference>
<organism evidence="13">
    <name type="scientific">Timema tahoe</name>
    <dbReference type="NCBI Taxonomy" id="61484"/>
    <lineage>
        <taxon>Eukaryota</taxon>
        <taxon>Metazoa</taxon>
        <taxon>Ecdysozoa</taxon>
        <taxon>Arthropoda</taxon>
        <taxon>Hexapoda</taxon>
        <taxon>Insecta</taxon>
        <taxon>Pterygota</taxon>
        <taxon>Neoptera</taxon>
        <taxon>Polyneoptera</taxon>
        <taxon>Phasmatodea</taxon>
        <taxon>Timematodea</taxon>
        <taxon>Timematoidea</taxon>
        <taxon>Timematidae</taxon>
        <taxon>Timema</taxon>
    </lineage>
</organism>
<accession>A0A7R9FM66</accession>
<dbReference type="Gene3D" id="2.60.40.60">
    <property type="entry name" value="Cadherins"/>
    <property type="match status" value="6"/>
</dbReference>
<keyword evidence="5 11" id="KW-0106">Calcium</keyword>
<evidence type="ECO:0000256" key="1">
    <source>
        <dbReference type="ARBA" id="ARBA00004251"/>
    </source>
</evidence>
<dbReference type="Pfam" id="PF00028">
    <property type="entry name" value="Cadherin"/>
    <property type="match status" value="4"/>
</dbReference>
<evidence type="ECO:0000256" key="8">
    <source>
        <dbReference type="ARBA" id="ARBA00023136"/>
    </source>
</evidence>
<feature type="domain" description="Cadherin" evidence="12">
    <location>
        <begin position="527"/>
        <end position="650"/>
    </location>
</feature>
<comment type="subcellular location">
    <subcellularLocation>
        <location evidence="1">Cell membrane</location>
        <topology evidence="1">Single-pass type I membrane protein</topology>
    </subcellularLocation>
</comment>
<dbReference type="FunFam" id="2.60.40.60:FF:000128">
    <property type="entry name" value="neural-cadherin isoform X2"/>
    <property type="match status" value="1"/>
</dbReference>
<dbReference type="PANTHER" id="PTHR24027:SF438">
    <property type="entry name" value="CADHERIN 23"/>
    <property type="match status" value="1"/>
</dbReference>
<dbReference type="FunFam" id="2.60.40.60:FF:000039">
    <property type="entry name" value="FAT atypical cadherin 3"/>
    <property type="match status" value="1"/>
</dbReference>
<dbReference type="PROSITE" id="PS50268">
    <property type="entry name" value="CADHERIN_2"/>
    <property type="match status" value="6"/>
</dbReference>
<dbReference type="GO" id="GO:0007156">
    <property type="term" value="P:homophilic cell adhesion via plasma membrane adhesion molecules"/>
    <property type="evidence" value="ECO:0007669"/>
    <property type="project" value="InterPro"/>
</dbReference>
<dbReference type="GO" id="GO:0048513">
    <property type="term" value="P:animal organ development"/>
    <property type="evidence" value="ECO:0007669"/>
    <property type="project" value="UniProtKB-ARBA"/>
</dbReference>
<evidence type="ECO:0000256" key="5">
    <source>
        <dbReference type="ARBA" id="ARBA00022837"/>
    </source>
</evidence>
<dbReference type="GO" id="GO:0005509">
    <property type="term" value="F:calcium ion binding"/>
    <property type="evidence" value="ECO:0007669"/>
    <property type="project" value="UniProtKB-UniRule"/>
</dbReference>
<dbReference type="InterPro" id="IPR002126">
    <property type="entry name" value="Cadherin-like_dom"/>
</dbReference>
<dbReference type="GO" id="GO:0001736">
    <property type="term" value="P:establishment of planar polarity"/>
    <property type="evidence" value="ECO:0007669"/>
    <property type="project" value="UniProtKB-ARBA"/>
</dbReference>
<dbReference type="GO" id="GO:0016342">
    <property type="term" value="C:catenin complex"/>
    <property type="evidence" value="ECO:0007669"/>
    <property type="project" value="TreeGrafter"/>
</dbReference>
<dbReference type="InterPro" id="IPR020894">
    <property type="entry name" value="Cadherin_CS"/>
</dbReference>
<sequence>MRPWPCRSCPQYELTLVASDSLNENETTVVIHVNDVNDLPPVFNSSVYTAVLEEEYSGPHPYGLLQVQTGLPPCFRYRQDYLPASSASALTVLTVSLQVTATDGDKDRPQNIVYFLTGQGIDPDNPANSKFDINRTTGEIFVLKPLDRDQPNGRPQWRFTVFAQDEGGEGLVGYADVQVNLKDINDNAPIFPQGIYFGNVTENGTAGMVVMTMTAVDYDDPSEGTNARLIYSIEKNVIEEETGSPIFEIEPETGVIKTAVCCLDRERTPDYSIQVVAMDGGGLKGTGTASIRVKDINDMPPQFTKDEWFTEVDETDGNNLPEVPILTVTVHDEDETNKFQYKVIENSGYGADKFTMVRNNDGTGSLKIVQPLDYEDTLQSNGFRFRIQVNDKGEDNDNDKYHVAYSWVVVKLRDINDNKPQFERPNIEVSVYENAEVGKSLETFKATDPDQGGKSKVKYAIDRTSDRKRQFSINQEGTVSIQRNLDREETPRHQVKVLAIDDGVPPKTATATLTVIVQDINDNAPTFLKDYRPVLPEHVPPRKVVEILATDDDDRSKSNGPPFTFRMDPNADDIIRASFKVEHDQKGANGDGMAVVSSLRSFDREQQKEYLIPIVIKDSGNPAMSGTSTLTVVIGDVNDNKMQSGAKDIFVYNYMVSACSKPDWSREEGGNSSPWKELPPLALERTTPSRSGKNYPLYALERTIPSHPGKKYPFLLWKELPPLALERNTTSCSGKKLTLITLERTTPSCSGKNYPLSP</sequence>
<keyword evidence="3" id="KW-0812">Transmembrane</keyword>
<keyword evidence="8" id="KW-0472">Membrane</keyword>
<keyword evidence="4" id="KW-0677">Repeat</keyword>
<dbReference type="GO" id="GO:0031175">
    <property type="term" value="P:neuron projection development"/>
    <property type="evidence" value="ECO:0007669"/>
    <property type="project" value="TreeGrafter"/>
</dbReference>
<feature type="domain" description="Cadherin" evidence="12">
    <location>
        <begin position="304"/>
        <end position="422"/>
    </location>
</feature>
<dbReference type="PRINTS" id="PR00205">
    <property type="entry name" value="CADHERIN"/>
</dbReference>
<keyword evidence="10" id="KW-0325">Glycoprotein</keyword>
<dbReference type="GO" id="GO:0016477">
    <property type="term" value="P:cell migration"/>
    <property type="evidence" value="ECO:0007669"/>
    <property type="project" value="TreeGrafter"/>
</dbReference>
<evidence type="ECO:0000256" key="9">
    <source>
        <dbReference type="ARBA" id="ARBA00023157"/>
    </source>
</evidence>
<dbReference type="InterPro" id="IPR039808">
    <property type="entry name" value="Cadherin"/>
</dbReference>
<dbReference type="SUPFAM" id="SSF49313">
    <property type="entry name" value="Cadherin-like"/>
    <property type="match status" value="5"/>
</dbReference>
<evidence type="ECO:0000256" key="2">
    <source>
        <dbReference type="ARBA" id="ARBA00022536"/>
    </source>
</evidence>
<proteinExistence type="predicted"/>
<feature type="domain" description="Cadherin" evidence="12">
    <location>
        <begin position="95"/>
        <end position="191"/>
    </location>
</feature>
<keyword evidence="7" id="KW-1133">Transmembrane helix</keyword>
<feature type="domain" description="Cadherin" evidence="12">
    <location>
        <begin position="192"/>
        <end position="303"/>
    </location>
</feature>
<dbReference type="GO" id="GO:0008013">
    <property type="term" value="F:beta-catenin binding"/>
    <property type="evidence" value="ECO:0007669"/>
    <property type="project" value="TreeGrafter"/>
</dbReference>
<name>A0A7R9FM66_9NEOP</name>
<reference evidence="13" key="1">
    <citation type="submission" date="2020-11" db="EMBL/GenBank/DDBJ databases">
        <authorList>
            <person name="Tran Van P."/>
        </authorList>
    </citation>
    <scope>NUCLEOTIDE SEQUENCE</scope>
</reference>
<dbReference type="GO" id="GO:0045296">
    <property type="term" value="F:cadherin binding"/>
    <property type="evidence" value="ECO:0007669"/>
    <property type="project" value="TreeGrafter"/>
</dbReference>
<dbReference type="FunFam" id="2.60.40.60:FF:000182">
    <property type="entry name" value="Blast:Putative neural-cadherin 2"/>
    <property type="match status" value="1"/>
</dbReference>
<dbReference type="AlphaFoldDB" id="A0A7R9FM66"/>
<dbReference type="EMBL" id="OE000879">
    <property type="protein sequence ID" value="CAD7455319.1"/>
    <property type="molecule type" value="Genomic_DNA"/>
</dbReference>
<evidence type="ECO:0000313" key="13">
    <source>
        <dbReference type="EMBL" id="CAD7455319.1"/>
    </source>
</evidence>
<dbReference type="CDD" id="cd11304">
    <property type="entry name" value="Cadherin_repeat"/>
    <property type="match status" value="5"/>
</dbReference>
<dbReference type="FunFam" id="2.60.40.60:FF:000109">
    <property type="entry name" value="neural-cadherin isoform X2"/>
    <property type="match status" value="1"/>
</dbReference>
<keyword evidence="6" id="KW-0130">Cell adhesion</keyword>
<evidence type="ECO:0000256" key="6">
    <source>
        <dbReference type="ARBA" id="ARBA00022889"/>
    </source>
</evidence>
<evidence type="ECO:0000256" key="7">
    <source>
        <dbReference type="ARBA" id="ARBA00022989"/>
    </source>
</evidence>